<feature type="compositionally biased region" description="Basic and acidic residues" evidence="1">
    <location>
        <begin position="210"/>
        <end position="232"/>
    </location>
</feature>
<organism evidence="3 4">
    <name type="scientific">Candidatus Kaiserbacteria bacterium RIFCSPHIGHO2_01_FULL_56_24</name>
    <dbReference type="NCBI Taxonomy" id="1798487"/>
    <lineage>
        <taxon>Bacteria</taxon>
        <taxon>Candidatus Kaiseribacteriota</taxon>
    </lineage>
</organism>
<feature type="region of interest" description="Disordered" evidence="1">
    <location>
        <begin position="208"/>
        <end position="241"/>
    </location>
</feature>
<comment type="caution">
    <text evidence="3">The sequence shown here is derived from an EMBL/GenBank/DDBJ whole genome shotgun (WGS) entry which is preliminary data.</text>
</comment>
<name>A0A1F6DEL1_9BACT</name>
<evidence type="ECO:0000313" key="3">
    <source>
        <dbReference type="EMBL" id="OGG59831.1"/>
    </source>
</evidence>
<proteinExistence type="predicted"/>
<gene>
    <name evidence="3" type="ORF">A2765_04565</name>
</gene>
<keyword evidence="2" id="KW-1133">Transmembrane helix</keyword>
<keyword evidence="2" id="KW-0812">Transmembrane</keyword>
<keyword evidence="2" id="KW-0472">Membrane</keyword>
<sequence length="241" mass="25762">MEEFIPGRPSSKGVRIEKVYKEIAPGALDIGHPDHRVVIPASDGTEEDESLSSEHLRALGLDAKDAHLTDLAHPDAQKIIEAAYRKREGIPMPEVAEEPVSEPAPDVLPTPGSRAIDVTALRGAAVSAESTPVSLQTYREAWTDAQAKARDFRGGVFYSAAIAGGIVGIGAGAVLMFGAGLFMGMWWLSGKVYPWLEKLLLAPFKKGKHEKKDGKKNDHGHEGSHDHGKKEQASGGGHAAH</sequence>
<evidence type="ECO:0000256" key="2">
    <source>
        <dbReference type="SAM" id="Phobius"/>
    </source>
</evidence>
<evidence type="ECO:0000256" key="1">
    <source>
        <dbReference type="SAM" id="MobiDB-lite"/>
    </source>
</evidence>
<evidence type="ECO:0000313" key="4">
    <source>
        <dbReference type="Proteomes" id="UP000176377"/>
    </source>
</evidence>
<reference evidence="3 4" key="1">
    <citation type="journal article" date="2016" name="Nat. Commun.">
        <title>Thousands of microbial genomes shed light on interconnected biogeochemical processes in an aquifer system.</title>
        <authorList>
            <person name="Anantharaman K."/>
            <person name="Brown C.T."/>
            <person name="Hug L.A."/>
            <person name="Sharon I."/>
            <person name="Castelle C.J."/>
            <person name="Probst A.J."/>
            <person name="Thomas B.C."/>
            <person name="Singh A."/>
            <person name="Wilkins M.J."/>
            <person name="Karaoz U."/>
            <person name="Brodie E.L."/>
            <person name="Williams K.H."/>
            <person name="Hubbard S.S."/>
            <person name="Banfield J.F."/>
        </authorList>
    </citation>
    <scope>NUCLEOTIDE SEQUENCE [LARGE SCALE GENOMIC DNA]</scope>
</reference>
<dbReference type="EMBL" id="MFLA01000016">
    <property type="protein sequence ID" value="OGG59831.1"/>
    <property type="molecule type" value="Genomic_DNA"/>
</dbReference>
<dbReference type="AlphaFoldDB" id="A0A1F6DEL1"/>
<dbReference type="Proteomes" id="UP000176377">
    <property type="component" value="Unassembled WGS sequence"/>
</dbReference>
<accession>A0A1F6DEL1</accession>
<feature type="transmembrane region" description="Helical" evidence="2">
    <location>
        <begin position="156"/>
        <end position="188"/>
    </location>
</feature>
<protein>
    <submittedName>
        <fullName evidence="3">Uncharacterized protein</fullName>
    </submittedName>
</protein>